<sequence length="170" mass="18817">MAEEAENLKIDRTTQKAVLDRLADAYPNPVHTDGLSDLFDDTKMLTACCAYLHEHGLARAKISEFLSEGRELLYAEITAKGIDFLADDGGLSAILGPVTIKFHEDSLRQMIELRLANASDQQVTPEEKTQLVQALRGLPADSIKHLTTRLLDLGMDNLPRAVEIVRTFLS</sequence>
<organism evidence="1">
    <name type="scientific">Pseudomonas aeruginosa</name>
    <dbReference type="NCBI Taxonomy" id="287"/>
    <lineage>
        <taxon>Bacteria</taxon>
        <taxon>Pseudomonadati</taxon>
        <taxon>Pseudomonadota</taxon>
        <taxon>Gammaproteobacteria</taxon>
        <taxon>Pseudomonadales</taxon>
        <taxon>Pseudomonadaceae</taxon>
        <taxon>Pseudomonas</taxon>
    </lineage>
</organism>
<comment type="caution">
    <text evidence="1">The sequence shown here is derived from an EMBL/GenBank/DDBJ whole genome shotgun (WGS) entry which is preliminary data.</text>
</comment>
<accession>A0A643ELM1</accession>
<name>A0A643ELM1_PSEAI</name>
<protein>
    <submittedName>
        <fullName evidence="1">Uncharacterized protein</fullName>
    </submittedName>
</protein>
<reference evidence="1" key="1">
    <citation type="submission" date="2019-09" db="EMBL/GenBank/DDBJ databases">
        <title>Draft genome sequences of 48 bacterial type strains from the CCUG.</title>
        <authorList>
            <person name="Tunovic T."/>
            <person name="Pineiro-Iglesias B."/>
            <person name="Unosson C."/>
            <person name="Inganas E."/>
            <person name="Ohlen M."/>
            <person name="Cardew S."/>
            <person name="Jensie-Markopoulos S."/>
            <person name="Salva-Serra F."/>
            <person name="Jaen-Luchoro D."/>
            <person name="Karlsson R."/>
            <person name="Svensson-Stadler L."/>
            <person name="Chun J."/>
            <person name="Moore E."/>
        </authorList>
    </citation>
    <scope>NUCLEOTIDE SEQUENCE</scope>
    <source>
        <strain evidence="1">CCUG 551</strain>
    </source>
</reference>
<dbReference type="EMBL" id="VZPH01000036">
    <property type="protein sequence ID" value="KAB0560875.1"/>
    <property type="molecule type" value="Genomic_DNA"/>
</dbReference>
<evidence type="ECO:0000313" key="1">
    <source>
        <dbReference type="EMBL" id="KAB0560875.1"/>
    </source>
</evidence>
<proteinExistence type="predicted"/>
<dbReference type="AlphaFoldDB" id="A0A643ELM1"/>
<gene>
    <name evidence="1" type="ORF">F7R07_12090</name>
</gene>